<keyword evidence="3" id="KW-1185">Reference proteome</keyword>
<comment type="caution">
    <text evidence="2">The sequence shown here is derived from an EMBL/GenBank/DDBJ whole genome shotgun (WGS) entry which is preliminary data.</text>
</comment>
<feature type="region of interest" description="Disordered" evidence="1">
    <location>
        <begin position="37"/>
        <end position="80"/>
    </location>
</feature>
<evidence type="ECO:0000256" key="1">
    <source>
        <dbReference type="SAM" id="MobiDB-lite"/>
    </source>
</evidence>
<proteinExistence type="predicted"/>
<evidence type="ECO:0000313" key="3">
    <source>
        <dbReference type="Proteomes" id="UP000887116"/>
    </source>
</evidence>
<dbReference type="EMBL" id="BMAO01031933">
    <property type="protein sequence ID" value="GFQ78694.1"/>
    <property type="molecule type" value="Genomic_DNA"/>
</dbReference>
<organism evidence="2 3">
    <name type="scientific">Trichonephila clavata</name>
    <name type="common">Joro spider</name>
    <name type="synonym">Nephila clavata</name>
    <dbReference type="NCBI Taxonomy" id="2740835"/>
    <lineage>
        <taxon>Eukaryota</taxon>
        <taxon>Metazoa</taxon>
        <taxon>Ecdysozoa</taxon>
        <taxon>Arthropoda</taxon>
        <taxon>Chelicerata</taxon>
        <taxon>Arachnida</taxon>
        <taxon>Araneae</taxon>
        <taxon>Araneomorphae</taxon>
        <taxon>Entelegynae</taxon>
        <taxon>Araneoidea</taxon>
        <taxon>Nephilidae</taxon>
        <taxon>Trichonephila</taxon>
    </lineage>
</organism>
<accession>A0A8X6KMK0</accession>
<name>A0A8X6KMK0_TRICU</name>
<sequence>MLTNLIRSEERTLSRPKIRSTQCCSSNVACWNGESKCEANPGGDGDPSNRALGETLPRRGTRVDGRSETRVSKGAGRASQRSNGIVVLFISRVRH</sequence>
<reference evidence="2" key="1">
    <citation type="submission" date="2020-07" db="EMBL/GenBank/DDBJ databases">
        <title>Multicomponent nature underlies the extraordinary mechanical properties of spider dragline silk.</title>
        <authorList>
            <person name="Kono N."/>
            <person name="Nakamura H."/>
            <person name="Mori M."/>
            <person name="Yoshida Y."/>
            <person name="Ohtoshi R."/>
            <person name="Malay A.D."/>
            <person name="Moran D.A.P."/>
            <person name="Tomita M."/>
            <person name="Numata K."/>
            <person name="Arakawa K."/>
        </authorList>
    </citation>
    <scope>NUCLEOTIDE SEQUENCE</scope>
</reference>
<evidence type="ECO:0000313" key="2">
    <source>
        <dbReference type="EMBL" id="GFQ78694.1"/>
    </source>
</evidence>
<dbReference type="AlphaFoldDB" id="A0A8X6KMK0"/>
<feature type="compositionally biased region" description="Basic and acidic residues" evidence="1">
    <location>
        <begin position="61"/>
        <end position="71"/>
    </location>
</feature>
<gene>
    <name evidence="2" type="ORF">TNCT_100021</name>
</gene>
<protein>
    <submittedName>
        <fullName evidence="2">Uncharacterized protein</fullName>
    </submittedName>
</protein>
<dbReference type="Proteomes" id="UP000887116">
    <property type="component" value="Unassembled WGS sequence"/>
</dbReference>